<comment type="caution">
    <text evidence="1">The sequence shown here is derived from an EMBL/GenBank/DDBJ whole genome shotgun (WGS) entry which is preliminary data.</text>
</comment>
<sequence>MDYSKLSLKHSMMMKMLKAMILKKDKSELSEEDKQIIDTYGTVIDFTDKETIKPIIEYLDK</sequence>
<gene>
    <name evidence="1" type="ORF">SDC9_96595</name>
</gene>
<protein>
    <submittedName>
        <fullName evidence="1">Uncharacterized protein</fullName>
    </submittedName>
</protein>
<accession>A0A645A9P3</accession>
<dbReference type="EMBL" id="VSSQ01012703">
    <property type="protein sequence ID" value="MPM49862.1"/>
    <property type="molecule type" value="Genomic_DNA"/>
</dbReference>
<name>A0A645A9P3_9ZZZZ</name>
<evidence type="ECO:0000313" key="1">
    <source>
        <dbReference type="EMBL" id="MPM49862.1"/>
    </source>
</evidence>
<organism evidence="1">
    <name type="scientific">bioreactor metagenome</name>
    <dbReference type="NCBI Taxonomy" id="1076179"/>
    <lineage>
        <taxon>unclassified sequences</taxon>
        <taxon>metagenomes</taxon>
        <taxon>ecological metagenomes</taxon>
    </lineage>
</organism>
<dbReference type="AlphaFoldDB" id="A0A645A9P3"/>
<proteinExistence type="predicted"/>
<reference evidence="1" key="1">
    <citation type="submission" date="2019-08" db="EMBL/GenBank/DDBJ databases">
        <authorList>
            <person name="Kucharzyk K."/>
            <person name="Murdoch R.W."/>
            <person name="Higgins S."/>
            <person name="Loffler F."/>
        </authorList>
    </citation>
    <scope>NUCLEOTIDE SEQUENCE</scope>
</reference>